<name>A0ABD0RL11_CIRMR</name>
<sequence>PVSRWLISRSCPLKSDLHSRDTERRSQQAVQHTARYCSQPSSAARSSPPDGSVPCDNDPMYFPLWLKSMQEKSSRRPNGAFVI</sequence>
<protein>
    <submittedName>
        <fullName evidence="2">Uncharacterized protein</fullName>
    </submittedName>
</protein>
<feature type="non-terminal residue" evidence="2">
    <location>
        <position position="83"/>
    </location>
</feature>
<evidence type="ECO:0000256" key="1">
    <source>
        <dbReference type="SAM" id="MobiDB-lite"/>
    </source>
</evidence>
<comment type="caution">
    <text evidence="2">The sequence shown here is derived from an EMBL/GenBank/DDBJ whole genome shotgun (WGS) entry which is preliminary data.</text>
</comment>
<dbReference type="EMBL" id="JAMKFB020000003">
    <property type="protein sequence ID" value="KAL0198790.1"/>
    <property type="molecule type" value="Genomic_DNA"/>
</dbReference>
<feature type="compositionally biased region" description="Low complexity" evidence="1">
    <location>
        <begin position="38"/>
        <end position="52"/>
    </location>
</feature>
<gene>
    <name evidence="2" type="ORF">M9458_007330</name>
</gene>
<reference evidence="2 3" key="1">
    <citation type="submission" date="2024-05" db="EMBL/GenBank/DDBJ databases">
        <title>Genome sequencing and assembly of Indian major carp, Cirrhinus mrigala (Hamilton, 1822).</title>
        <authorList>
            <person name="Mohindra V."/>
            <person name="Chowdhury L.M."/>
            <person name="Lal K."/>
            <person name="Jena J.K."/>
        </authorList>
    </citation>
    <scope>NUCLEOTIDE SEQUENCE [LARGE SCALE GENOMIC DNA]</scope>
    <source>
        <strain evidence="2">CM1030</strain>
        <tissue evidence="2">Blood</tissue>
    </source>
</reference>
<organism evidence="2 3">
    <name type="scientific">Cirrhinus mrigala</name>
    <name type="common">Mrigala</name>
    <dbReference type="NCBI Taxonomy" id="683832"/>
    <lineage>
        <taxon>Eukaryota</taxon>
        <taxon>Metazoa</taxon>
        <taxon>Chordata</taxon>
        <taxon>Craniata</taxon>
        <taxon>Vertebrata</taxon>
        <taxon>Euteleostomi</taxon>
        <taxon>Actinopterygii</taxon>
        <taxon>Neopterygii</taxon>
        <taxon>Teleostei</taxon>
        <taxon>Ostariophysi</taxon>
        <taxon>Cypriniformes</taxon>
        <taxon>Cyprinidae</taxon>
        <taxon>Labeoninae</taxon>
        <taxon>Labeonini</taxon>
        <taxon>Cirrhinus</taxon>
    </lineage>
</organism>
<feature type="region of interest" description="Disordered" evidence="1">
    <location>
        <begin position="16"/>
        <end position="56"/>
    </location>
</feature>
<evidence type="ECO:0000313" key="3">
    <source>
        <dbReference type="Proteomes" id="UP001529510"/>
    </source>
</evidence>
<evidence type="ECO:0000313" key="2">
    <source>
        <dbReference type="EMBL" id="KAL0198790.1"/>
    </source>
</evidence>
<proteinExistence type="predicted"/>
<dbReference type="AlphaFoldDB" id="A0ABD0RL11"/>
<dbReference type="Proteomes" id="UP001529510">
    <property type="component" value="Unassembled WGS sequence"/>
</dbReference>
<feature type="non-terminal residue" evidence="2">
    <location>
        <position position="1"/>
    </location>
</feature>
<keyword evidence="3" id="KW-1185">Reference proteome</keyword>
<feature type="compositionally biased region" description="Basic and acidic residues" evidence="1">
    <location>
        <begin position="16"/>
        <end position="26"/>
    </location>
</feature>
<accession>A0ABD0RL11</accession>